<protein>
    <submittedName>
        <fullName evidence="2">Uncharacterized protein</fullName>
    </submittedName>
</protein>
<dbReference type="AlphaFoldDB" id="A0A9P5YAX0"/>
<dbReference type="EMBL" id="MU150248">
    <property type="protein sequence ID" value="KAF9465327.1"/>
    <property type="molecule type" value="Genomic_DNA"/>
</dbReference>
<reference evidence="2" key="1">
    <citation type="submission" date="2020-11" db="EMBL/GenBank/DDBJ databases">
        <authorList>
            <consortium name="DOE Joint Genome Institute"/>
            <person name="Ahrendt S."/>
            <person name="Riley R."/>
            <person name="Andreopoulos W."/>
            <person name="Labutti K."/>
            <person name="Pangilinan J."/>
            <person name="Ruiz-Duenas F.J."/>
            <person name="Barrasa J.M."/>
            <person name="Sanchez-Garcia M."/>
            <person name="Camarero S."/>
            <person name="Miyauchi S."/>
            <person name="Serrano A."/>
            <person name="Linde D."/>
            <person name="Babiker R."/>
            <person name="Drula E."/>
            <person name="Ayuso-Fernandez I."/>
            <person name="Pacheco R."/>
            <person name="Padilla G."/>
            <person name="Ferreira P."/>
            <person name="Barriuso J."/>
            <person name="Kellner H."/>
            <person name="Castanera R."/>
            <person name="Alfaro M."/>
            <person name="Ramirez L."/>
            <person name="Pisabarro A.G."/>
            <person name="Kuo A."/>
            <person name="Tritt A."/>
            <person name="Lipzen A."/>
            <person name="He G."/>
            <person name="Yan M."/>
            <person name="Ng V."/>
            <person name="Cullen D."/>
            <person name="Martin F."/>
            <person name="Rosso M.-N."/>
            <person name="Henrissat B."/>
            <person name="Hibbett D."/>
            <person name="Martinez A.T."/>
            <person name="Grigoriev I.V."/>
        </authorList>
    </citation>
    <scope>NUCLEOTIDE SEQUENCE</scope>
    <source>
        <strain evidence="2">CBS 247.69</strain>
    </source>
</reference>
<comment type="caution">
    <text evidence="2">The sequence shown here is derived from an EMBL/GenBank/DDBJ whole genome shotgun (WGS) entry which is preliminary data.</text>
</comment>
<accession>A0A9P5YAX0</accession>
<feature type="compositionally biased region" description="Basic and acidic residues" evidence="1">
    <location>
        <begin position="54"/>
        <end position="80"/>
    </location>
</feature>
<sequence length="135" mass="14838">MSYTSSPLPSSGYASPIPSGMSTPFLIPKPSSSKPPPKPVNVFTNDGSFLERFQSNKKEGDEKKKELDALERKRNFDNRFRNRGKRPAPNSTPSSDSIIDVHPAKKRKSDNAISASNFTSASLKDTGTDIRPLIK</sequence>
<dbReference type="Proteomes" id="UP000807353">
    <property type="component" value="Unassembled WGS sequence"/>
</dbReference>
<name>A0A9P5YAX0_9AGAR</name>
<evidence type="ECO:0000256" key="1">
    <source>
        <dbReference type="SAM" id="MobiDB-lite"/>
    </source>
</evidence>
<gene>
    <name evidence="2" type="ORF">BDZ94DRAFT_1160299</name>
</gene>
<feature type="region of interest" description="Disordered" evidence="1">
    <location>
        <begin position="1"/>
        <end position="135"/>
    </location>
</feature>
<keyword evidence="3" id="KW-1185">Reference proteome</keyword>
<organism evidence="2 3">
    <name type="scientific">Collybia nuda</name>
    <dbReference type="NCBI Taxonomy" id="64659"/>
    <lineage>
        <taxon>Eukaryota</taxon>
        <taxon>Fungi</taxon>
        <taxon>Dikarya</taxon>
        <taxon>Basidiomycota</taxon>
        <taxon>Agaricomycotina</taxon>
        <taxon>Agaricomycetes</taxon>
        <taxon>Agaricomycetidae</taxon>
        <taxon>Agaricales</taxon>
        <taxon>Tricholomatineae</taxon>
        <taxon>Clitocybaceae</taxon>
        <taxon>Collybia</taxon>
    </lineage>
</organism>
<evidence type="ECO:0000313" key="2">
    <source>
        <dbReference type="EMBL" id="KAF9465327.1"/>
    </source>
</evidence>
<dbReference type="OrthoDB" id="5544050at2759"/>
<proteinExistence type="predicted"/>
<feature type="compositionally biased region" description="Polar residues" evidence="1">
    <location>
        <begin position="111"/>
        <end position="125"/>
    </location>
</feature>
<evidence type="ECO:0000313" key="3">
    <source>
        <dbReference type="Proteomes" id="UP000807353"/>
    </source>
</evidence>
<feature type="compositionally biased region" description="Polar residues" evidence="1">
    <location>
        <begin position="1"/>
        <end position="13"/>
    </location>
</feature>